<reference evidence="1 2" key="2">
    <citation type="journal article" date="2022" name="Mol. Ecol. Resour.">
        <title>The genomes of chicory, endive, great burdock and yacon provide insights into Asteraceae paleo-polyploidization history and plant inulin production.</title>
        <authorList>
            <person name="Fan W."/>
            <person name="Wang S."/>
            <person name="Wang H."/>
            <person name="Wang A."/>
            <person name="Jiang F."/>
            <person name="Liu H."/>
            <person name="Zhao H."/>
            <person name="Xu D."/>
            <person name="Zhang Y."/>
        </authorList>
    </citation>
    <scope>NUCLEOTIDE SEQUENCE [LARGE SCALE GENOMIC DNA]</scope>
    <source>
        <strain evidence="2">cv. Niubang</strain>
    </source>
</reference>
<evidence type="ECO:0000313" key="2">
    <source>
        <dbReference type="Proteomes" id="UP001055879"/>
    </source>
</evidence>
<organism evidence="1 2">
    <name type="scientific">Arctium lappa</name>
    <name type="common">Greater burdock</name>
    <name type="synonym">Lappa major</name>
    <dbReference type="NCBI Taxonomy" id="4217"/>
    <lineage>
        <taxon>Eukaryota</taxon>
        <taxon>Viridiplantae</taxon>
        <taxon>Streptophyta</taxon>
        <taxon>Embryophyta</taxon>
        <taxon>Tracheophyta</taxon>
        <taxon>Spermatophyta</taxon>
        <taxon>Magnoliopsida</taxon>
        <taxon>eudicotyledons</taxon>
        <taxon>Gunneridae</taxon>
        <taxon>Pentapetalae</taxon>
        <taxon>asterids</taxon>
        <taxon>campanulids</taxon>
        <taxon>Asterales</taxon>
        <taxon>Asteraceae</taxon>
        <taxon>Carduoideae</taxon>
        <taxon>Cardueae</taxon>
        <taxon>Arctiinae</taxon>
        <taxon>Arctium</taxon>
    </lineage>
</organism>
<keyword evidence="2" id="KW-1185">Reference proteome</keyword>
<name>A0ACB8XM54_ARCLA</name>
<dbReference type="Proteomes" id="UP001055879">
    <property type="component" value="Linkage Group LG16"/>
</dbReference>
<protein>
    <submittedName>
        <fullName evidence="1">Uncharacterized protein</fullName>
    </submittedName>
</protein>
<evidence type="ECO:0000313" key="1">
    <source>
        <dbReference type="EMBL" id="KAI3669163.1"/>
    </source>
</evidence>
<accession>A0ACB8XM54</accession>
<sequence length="233" mass="25652">MGEASYAEEEVQVDKNVKPVEKSRAEVIRQESEAEGHRDTQIPATRKGTEVAEDGRAVEESMNIRGNIIMSSNPKKQVGGFDANHLDEVANHEAGNDRSIGYLGKVFEVDHLLGPERNFFDGLIKVKTVDDGLDHEKSVGPQKEKGPDLEDKLNPKTEKLPAHKVKSEFLKVVAAIQELVVSRETGCGKTTQLPQFILEEEISSLRGCNSCFPFDSMYGISVGAISKFLNIAK</sequence>
<comment type="caution">
    <text evidence="1">The sequence shown here is derived from an EMBL/GenBank/DDBJ whole genome shotgun (WGS) entry which is preliminary data.</text>
</comment>
<dbReference type="EMBL" id="CM042062">
    <property type="protein sequence ID" value="KAI3669163.1"/>
    <property type="molecule type" value="Genomic_DNA"/>
</dbReference>
<reference evidence="2" key="1">
    <citation type="journal article" date="2022" name="Mol. Ecol. Resour.">
        <title>The genomes of chicory, endive, great burdock and yacon provide insights into Asteraceae palaeo-polyploidization history and plant inulin production.</title>
        <authorList>
            <person name="Fan W."/>
            <person name="Wang S."/>
            <person name="Wang H."/>
            <person name="Wang A."/>
            <person name="Jiang F."/>
            <person name="Liu H."/>
            <person name="Zhao H."/>
            <person name="Xu D."/>
            <person name="Zhang Y."/>
        </authorList>
    </citation>
    <scope>NUCLEOTIDE SEQUENCE [LARGE SCALE GENOMIC DNA]</scope>
    <source>
        <strain evidence="2">cv. Niubang</strain>
    </source>
</reference>
<proteinExistence type="predicted"/>
<gene>
    <name evidence="1" type="ORF">L6452_40389</name>
</gene>